<dbReference type="Gene3D" id="3.40.50.720">
    <property type="entry name" value="NAD(P)-binding Rossmann-like Domain"/>
    <property type="match status" value="1"/>
</dbReference>
<evidence type="ECO:0000256" key="2">
    <source>
        <dbReference type="ARBA" id="ARBA00023002"/>
    </source>
</evidence>
<keyword evidence="4" id="KW-1185">Reference proteome</keyword>
<organism evidence="3 4">
    <name type="scientific">Sulfitobacter indolifex HEL-45</name>
    <dbReference type="NCBI Taxonomy" id="391624"/>
    <lineage>
        <taxon>Bacteria</taxon>
        <taxon>Pseudomonadati</taxon>
        <taxon>Pseudomonadota</taxon>
        <taxon>Alphaproteobacteria</taxon>
        <taxon>Rhodobacterales</taxon>
        <taxon>Roseobacteraceae</taxon>
        <taxon>Sulfitobacter</taxon>
    </lineage>
</organism>
<accession>A0ABM9X092</accession>
<dbReference type="InterPro" id="IPR002347">
    <property type="entry name" value="SDR_fam"/>
</dbReference>
<dbReference type="Pfam" id="PF13561">
    <property type="entry name" value="adh_short_C2"/>
    <property type="match status" value="1"/>
</dbReference>
<sequence>MTRPVAIVTGAAIGIGQAVAARLLADGFSLVACDLQDFADSAEHRHDVVADVAAAETPERLCRIADGLGPLAVLVNNAGIGGAQSVSETEDDRWAQILDVNLGAAMRLSRAALPAMISEGEGSIVHMASVYGQLGFRTTAAYAASKAGLEGLTRQMAGDYGPHGIRVNAVAPGLINTDLTRGLLKDPIYRQLMIHGTPLPGPGLPEDVAGAVSFLCSSDARFVSGITLNVDGGWATTRTNHSHPTSRGFPR</sequence>
<dbReference type="PRINTS" id="PR00081">
    <property type="entry name" value="GDHRDH"/>
</dbReference>
<name>A0ABM9X092_9RHOB</name>
<evidence type="ECO:0000313" key="3">
    <source>
        <dbReference type="EMBL" id="EDQ02885.1"/>
    </source>
</evidence>
<dbReference type="SUPFAM" id="SSF51735">
    <property type="entry name" value="NAD(P)-binding Rossmann-fold domains"/>
    <property type="match status" value="1"/>
</dbReference>
<proteinExistence type="inferred from homology"/>
<dbReference type="PRINTS" id="PR00080">
    <property type="entry name" value="SDRFAMILY"/>
</dbReference>
<evidence type="ECO:0000256" key="1">
    <source>
        <dbReference type="ARBA" id="ARBA00006484"/>
    </source>
</evidence>
<dbReference type="InterPro" id="IPR020904">
    <property type="entry name" value="Sc_DH/Rdtase_CS"/>
</dbReference>
<reference evidence="3 4" key="1">
    <citation type="submission" date="2007-11" db="EMBL/GenBank/DDBJ databases">
        <authorList>
            <person name="Wagner-Dobler I."/>
            <person name="Ferriera S."/>
            <person name="Johnson J."/>
            <person name="Kravitz S."/>
            <person name="Beeson K."/>
            <person name="Sutton G."/>
            <person name="Rogers Y.-H."/>
            <person name="Friedman R."/>
            <person name="Frazier M."/>
            <person name="Venter J.C."/>
        </authorList>
    </citation>
    <scope>NUCLEOTIDE SEQUENCE [LARGE SCALE GENOMIC DNA]</scope>
    <source>
        <strain evidence="3 4">HEL-45</strain>
    </source>
</reference>
<dbReference type="Proteomes" id="UP000003257">
    <property type="component" value="Unassembled WGS sequence"/>
</dbReference>
<comment type="caution">
    <text evidence="3">The sequence shown here is derived from an EMBL/GenBank/DDBJ whole genome shotgun (WGS) entry which is preliminary data.</text>
</comment>
<dbReference type="PANTHER" id="PTHR42760:SF133">
    <property type="entry name" value="3-OXOACYL-[ACYL-CARRIER-PROTEIN] REDUCTASE"/>
    <property type="match status" value="1"/>
</dbReference>
<dbReference type="PROSITE" id="PS00061">
    <property type="entry name" value="ADH_SHORT"/>
    <property type="match status" value="1"/>
</dbReference>
<evidence type="ECO:0000313" key="4">
    <source>
        <dbReference type="Proteomes" id="UP000003257"/>
    </source>
</evidence>
<dbReference type="PANTHER" id="PTHR42760">
    <property type="entry name" value="SHORT-CHAIN DEHYDROGENASES/REDUCTASES FAMILY MEMBER"/>
    <property type="match status" value="1"/>
</dbReference>
<comment type="similarity">
    <text evidence="1">Belongs to the short-chain dehydrogenases/reductases (SDR) family.</text>
</comment>
<gene>
    <name evidence="3" type="ORF">OIHEL45_20471</name>
</gene>
<keyword evidence="2" id="KW-0560">Oxidoreductase</keyword>
<dbReference type="EMBL" id="ABID01000086">
    <property type="protein sequence ID" value="EDQ02885.1"/>
    <property type="molecule type" value="Genomic_DNA"/>
</dbReference>
<dbReference type="CDD" id="cd05233">
    <property type="entry name" value="SDR_c"/>
    <property type="match status" value="1"/>
</dbReference>
<protein>
    <submittedName>
        <fullName evidence="3">Short-chain dehydrogenase/reductase SDR</fullName>
    </submittedName>
</protein>
<dbReference type="InterPro" id="IPR036291">
    <property type="entry name" value="NAD(P)-bd_dom_sf"/>
</dbReference>
<dbReference type="RefSeq" id="WP_007121538.1">
    <property type="nucleotide sequence ID" value="NZ_ABID01000086.1"/>
</dbReference>